<comment type="caution">
    <text evidence="9">The sequence shown here is derived from an EMBL/GenBank/DDBJ whole genome shotgun (WGS) entry which is preliminary data.</text>
</comment>
<dbReference type="SUPFAM" id="SSF88723">
    <property type="entry name" value="PIN domain-like"/>
    <property type="match status" value="1"/>
</dbReference>
<evidence type="ECO:0000256" key="5">
    <source>
        <dbReference type="ARBA" id="ARBA00022801"/>
    </source>
</evidence>
<evidence type="ECO:0000256" key="1">
    <source>
        <dbReference type="ARBA" id="ARBA00001946"/>
    </source>
</evidence>
<dbReference type="GO" id="GO:0016787">
    <property type="term" value="F:hydrolase activity"/>
    <property type="evidence" value="ECO:0007669"/>
    <property type="project" value="UniProtKB-KW"/>
</dbReference>
<protein>
    <submittedName>
        <fullName evidence="9">Twitching motility protein PilT</fullName>
    </submittedName>
</protein>
<dbReference type="AlphaFoldDB" id="A0A0A6P2Y6"/>
<keyword evidence="6" id="KW-0460">Magnesium</keyword>
<dbReference type="Gene3D" id="3.40.50.1010">
    <property type="entry name" value="5'-nuclease"/>
    <property type="match status" value="1"/>
</dbReference>
<keyword evidence="10" id="KW-1185">Reference proteome</keyword>
<organism evidence="9 10">
    <name type="scientific">Candidatus Thiomargarita nelsonii</name>
    <dbReference type="NCBI Taxonomy" id="1003181"/>
    <lineage>
        <taxon>Bacteria</taxon>
        <taxon>Pseudomonadati</taxon>
        <taxon>Pseudomonadota</taxon>
        <taxon>Gammaproteobacteria</taxon>
        <taxon>Thiotrichales</taxon>
        <taxon>Thiotrichaceae</taxon>
        <taxon>Thiomargarita</taxon>
    </lineage>
</organism>
<accession>A0A0A6P2Y6</accession>
<feature type="domain" description="PIN" evidence="8">
    <location>
        <begin position="5"/>
        <end position="120"/>
    </location>
</feature>
<dbReference type="InterPro" id="IPR029060">
    <property type="entry name" value="PIN-like_dom_sf"/>
</dbReference>
<evidence type="ECO:0000256" key="3">
    <source>
        <dbReference type="ARBA" id="ARBA00022722"/>
    </source>
</evidence>
<keyword evidence="4" id="KW-0479">Metal-binding</keyword>
<gene>
    <name evidence="9" type="ORF">PN36_03685</name>
</gene>
<proteinExistence type="inferred from homology"/>
<evidence type="ECO:0000256" key="6">
    <source>
        <dbReference type="ARBA" id="ARBA00022842"/>
    </source>
</evidence>
<evidence type="ECO:0000256" key="7">
    <source>
        <dbReference type="ARBA" id="ARBA00038093"/>
    </source>
</evidence>
<evidence type="ECO:0000313" key="10">
    <source>
        <dbReference type="Proteomes" id="UP000030428"/>
    </source>
</evidence>
<dbReference type="CDD" id="cd18751">
    <property type="entry name" value="PIN_VapC4-5_FitB-like"/>
    <property type="match status" value="1"/>
</dbReference>
<dbReference type="Pfam" id="PF01850">
    <property type="entry name" value="PIN"/>
    <property type="match status" value="1"/>
</dbReference>
<evidence type="ECO:0000313" key="9">
    <source>
        <dbReference type="EMBL" id="KHD05235.1"/>
    </source>
</evidence>
<evidence type="ECO:0000256" key="2">
    <source>
        <dbReference type="ARBA" id="ARBA00022649"/>
    </source>
</evidence>
<reference evidence="9 10" key="1">
    <citation type="journal article" date="2016" name="Front. Microbiol.">
        <title>Single-Cell (Meta-)Genomics of a Dimorphic Candidatus Thiomargarita nelsonii Reveals Genomic Plasticity.</title>
        <authorList>
            <person name="Flood B.E."/>
            <person name="Fliss P."/>
            <person name="Jones D.S."/>
            <person name="Dick G.J."/>
            <person name="Jain S."/>
            <person name="Kaster A.K."/>
            <person name="Winkel M."/>
            <person name="Mussmann M."/>
            <person name="Bailey J."/>
        </authorList>
    </citation>
    <scope>NUCLEOTIDE SEQUENCE [LARGE SCALE GENOMIC DNA]</scope>
    <source>
        <strain evidence="9">Hydrate Ridge</strain>
    </source>
</reference>
<keyword evidence="5" id="KW-0378">Hydrolase</keyword>
<dbReference type="EMBL" id="JSZA02000010">
    <property type="protein sequence ID" value="KHD05235.1"/>
    <property type="molecule type" value="Genomic_DNA"/>
</dbReference>
<comment type="cofactor">
    <cofactor evidence="1">
        <name>Mg(2+)</name>
        <dbReference type="ChEBI" id="CHEBI:18420"/>
    </cofactor>
</comment>
<evidence type="ECO:0000256" key="4">
    <source>
        <dbReference type="ARBA" id="ARBA00022723"/>
    </source>
</evidence>
<dbReference type="PANTHER" id="PTHR33653">
    <property type="entry name" value="RIBONUCLEASE VAPC2"/>
    <property type="match status" value="1"/>
</dbReference>
<keyword evidence="3" id="KW-0540">Nuclease</keyword>
<keyword evidence="2" id="KW-1277">Toxin-antitoxin system</keyword>
<dbReference type="Proteomes" id="UP000030428">
    <property type="component" value="Unassembled WGS sequence"/>
</dbReference>
<comment type="similarity">
    <text evidence="7">Belongs to the PINc/VapC protein family.</text>
</comment>
<dbReference type="GO" id="GO:0004518">
    <property type="term" value="F:nuclease activity"/>
    <property type="evidence" value="ECO:0007669"/>
    <property type="project" value="UniProtKB-KW"/>
</dbReference>
<dbReference type="GO" id="GO:0046872">
    <property type="term" value="F:metal ion binding"/>
    <property type="evidence" value="ECO:0007669"/>
    <property type="project" value="UniProtKB-KW"/>
</dbReference>
<dbReference type="PANTHER" id="PTHR33653:SF1">
    <property type="entry name" value="RIBONUCLEASE VAPC2"/>
    <property type="match status" value="1"/>
</dbReference>
<dbReference type="InterPro" id="IPR050556">
    <property type="entry name" value="Type_II_TA_system_RNase"/>
</dbReference>
<name>A0A0A6P2Y6_9GAMM</name>
<evidence type="ECO:0000259" key="8">
    <source>
        <dbReference type="Pfam" id="PF01850"/>
    </source>
</evidence>
<sequence>MDKSLLDTDTLSEIFKQKNAFVKQRANNYFKKFGQYTISTITVMEVIKGFHKVQREERIKQFLSAISNAEILTLNMENAELAGRIYADLERAGQPIGRADPMIAAIALENDLVLTTGNLRHYQRIQALGYPLKLDNWKNEGKKSW</sequence>
<dbReference type="InterPro" id="IPR002716">
    <property type="entry name" value="PIN_dom"/>
</dbReference>